<keyword evidence="1" id="KW-0812">Transmembrane</keyword>
<keyword evidence="1" id="KW-0472">Membrane</keyword>
<evidence type="ECO:0008006" key="4">
    <source>
        <dbReference type="Google" id="ProtNLM"/>
    </source>
</evidence>
<reference evidence="2 3" key="1">
    <citation type="submission" date="2020-07" db="EMBL/GenBank/DDBJ databases">
        <title>Sequencing the genomes of 1000 actinobacteria strains.</title>
        <authorList>
            <person name="Klenk H.-P."/>
        </authorList>
    </citation>
    <scope>NUCLEOTIDE SEQUENCE [LARGE SCALE GENOMIC DNA]</scope>
    <source>
        <strain evidence="2 3">DSM 26341</strain>
    </source>
</reference>
<name>A0A7Z0D1Z3_9MICO</name>
<feature type="transmembrane region" description="Helical" evidence="1">
    <location>
        <begin position="36"/>
        <end position="53"/>
    </location>
</feature>
<keyword evidence="3" id="KW-1185">Reference proteome</keyword>
<evidence type="ECO:0000313" key="3">
    <source>
        <dbReference type="Proteomes" id="UP000539111"/>
    </source>
</evidence>
<evidence type="ECO:0000313" key="2">
    <source>
        <dbReference type="EMBL" id="NYI67287.1"/>
    </source>
</evidence>
<feature type="transmembrane region" description="Helical" evidence="1">
    <location>
        <begin position="6"/>
        <end position="24"/>
    </location>
</feature>
<feature type="transmembrane region" description="Helical" evidence="1">
    <location>
        <begin position="123"/>
        <end position="144"/>
    </location>
</feature>
<proteinExistence type="predicted"/>
<feature type="transmembrane region" description="Helical" evidence="1">
    <location>
        <begin position="98"/>
        <end position="117"/>
    </location>
</feature>
<keyword evidence="1" id="KW-1133">Transmembrane helix</keyword>
<organism evidence="2 3">
    <name type="scientific">Spelaeicoccus albus</name>
    <dbReference type="NCBI Taxonomy" id="1280376"/>
    <lineage>
        <taxon>Bacteria</taxon>
        <taxon>Bacillati</taxon>
        <taxon>Actinomycetota</taxon>
        <taxon>Actinomycetes</taxon>
        <taxon>Micrococcales</taxon>
        <taxon>Brevibacteriaceae</taxon>
        <taxon>Spelaeicoccus</taxon>
    </lineage>
</organism>
<dbReference type="Pfam" id="PF17197">
    <property type="entry name" value="DUF5134"/>
    <property type="match status" value="1"/>
</dbReference>
<dbReference type="AlphaFoldDB" id="A0A7Z0D1Z3"/>
<gene>
    <name evidence="2" type="ORF">BJY26_001593</name>
</gene>
<dbReference type="Proteomes" id="UP000539111">
    <property type="component" value="Unassembled WGS sequence"/>
</dbReference>
<dbReference type="InterPro" id="IPR033458">
    <property type="entry name" value="DUF5134"/>
</dbReference>
<evidence type="ECO:0000256" key="1">
    <source>
        <dbReference type="SAM" id="Phobius"/>
    </source>
</evidence>
<dbReference type="RefSeq" id="WP_179427144.1">
    <property type="nucleotide sequence ID" value="NZ_JACBZP010000001.1"/>
</dbReference>
<protein>
    <recommendedName>
        <fullName evidence="4">DUF5134 domain-containing protein</fullName>
    </recommendedName>
</protein>
<feature type="transmembrane region" description="Helical" evidence="1">
    <location>
        <begin position="156"/>
        <end position="176"/>
    </location>
</feature>
<feature type="transmembrane region" description="Helical" evidence="1">
    <location>
        <begin position="65"/>
        <end position="86"/>
    </location>
</feature>
<dbReference type="EMBL" id="JACBZP010000001">
    <property type="protein sequence ID" value="NYI67287.1"/>
    <property type="molecule type" value="Genomic_DNA"/>
</dbReference>
<sequence>MIADVVLRWVVTGVFVACSGYCTSRLVIRGGRIEQFNLFAHLLMAIAMIAMAWPSGMGVPAGPQVVVFGLAAVWLVVQALLARRPWMKGAHGTHQHPIALWYHAFMMGAMVLMVVMMGRAGEWIAPTAVAVAAIFAFAAIRWIAAAVRRPRERHCVVERIYEVLMAAGMASMFFVMG</sequence>
<comment type="caution">
    <text evidence="2">The sequence shown here is derived from an EMBL/GenBank/DDBJ whole genome shotgun (WGS) entry which is preliminary data.</text>
</comment>
<accession>A0A7Z0D1Z3</accession>